<evidence type="ECO:0000256" key="4">
    <source>
        <dbReference type="ARBA" id="ARBA00022519"/>
    </source>
</evidence>
<evidence type="ECO:0000256" key="5">
    <source>
        <dbReference type="ARBA" id="ARBA00022692"/>
    </source>
</evidence>
<feature type="transmembrane region" description="Helical" evidence="8">
    <location>
        <begin position="370"/>
        <end position="391"/>
    </location>
</feature>
<keyword evidence="7 8" id="KW-0472">Membrane</keyword>
<evidence type="ECO:0000256" key="1">
    <source>
        <dbReference type="ARBA" id="ARBA00004429"/>
    </source>
</evidence>
<proteinExistence type="inferred from homology"/>
<evidence type="ECO:0000256" key="3">
    <source>
        <dbReference type="ARBA" id="ARBA00022475"/>
    </source>
</evidence>
<sequence length="398" mass="45073">MPTYKYRGWDINRKIVKGTILGPDPVTVNERIRNLNVTPISIEEKEEQRDLFTPKKRFRDQELVNFCGHMALMIRSGVNIMLSLEILEQQSTNKEIKKVYGKILETVRKGESLSTSMEATEDFPQLVVDMVKVGESTGELDNILLNMEEYYQREIAIRNKVKTATVYPKILVGATVATILFFVYFVVPSFADLFSDMESLPMPTKILLAMTNFFQSNTLLLLGVTLVVAILLIILWRNQRFVLFKDNLILHLPVAGIFSKQVIISRMARSLGVFLKSGVPVLEALDSTKNILRNRHLEKGFDKAIKRIINGQTMSDAFQEEQLFDPMVYGLMRVGQETGQLDEMLYKLAAIYDREVEFSLNKLVAKIEPMMIIIIGGVVGFIVIAIAVPILNMSQGIG</sequence>
<dbReference type="InterPro" id="IPR018076">
    <property type="entry name" value="T2SS_GspF_dom"/>
</dbReference>
<dbReference type="FunFam" id="1.20.81.30:FF:000001">
    <property type="entry name" value="Type II secretion system protein F"/>
    <property type="match status" value="1"/>
</dbReference>
<evidence type="ECO:0000256" key="6">
    <source>
        <dbReference type="ARBA" id="ARBA00022989"/>
    </source>
</evidence>
<feature type="transmembrane region" description="Helical" evidence="8">
    <location>
        <begin position="170"/>
        <end position="194"/>
    </location>
</feature>
<accession>A0A939H821</accession>
<gene>
    <name evidence="10" type="ORF">J3A84_13395</name>
</gene>
<dbReference type="EMBL" id="JAFNJU010000011">
    <property type="protein sequence ID" value="MBO1266027.1"/>
    <property type="molecule type" value="Genomic_DNA"/>
</dbReference>
<evidence type="ECO:0000256" key="8">
    <source>
        <dbReference type="SAM" id="Phobius"/>
    </source>
</evidence>
<keyword evidence="4" id="KW-0997">Cell inner membrane</keyword>
<dbReference type="PANTHER" id="PTHR30012:SF0">
    <property type="entry name" value="TYPE II SECRETION SYSTEM PROTEIN F-RELATED"/>
    <property type="match status" value="1"/>
</dbReference>
<dbReference type="Proteomes" id="UP000664218">
    <property type="component" value="Unassembled WGS sequence"/>
</dbReference>
<protein>
    <submittedName>
        <fullName evidence="10">Type II secretion system F family protein</fullName>
    </submittedName>
</protein>
<feature type="domain" description="Type II secretion system protein GspF" evidence="9">
    <location>
        <begin position="66"/>
        <end position="188"/>
    </location>
</feature>
<keyword evidence="6 8" id="KW-1133">Transmembrane helix</keyword>
<evidence type="ECO:0000313" key="10">
    <source>
        <dbReference type="EMBL" id="MBO1266027.1"/>
    </source>
</evidence>
<dbReference type="Pfam" id="PF00482">
    <property type="entry name" value="T2SSF"/>
    <property type="match status" value="2"/>
</dbReference>
<dbReference type="GO" id="GO:0005886">
    <property type="term" value="C:plasma membrane"/>
    <property type="evidence" value="ECO:0007669"/>
    <property type="project" value="UniProtKB-SubCell"/>
</dbReference>
<evidence type="ECO:0000313" key="11">
    <source>
        <dbReference type="Proteomes" id="UP000664218"/>
    </source>
</evidence>
<dbReference type="AlphaFoldDB" id="A0A939H821"/>
<keyword evidence="3" id="KW-1003">Cell membrane</keyword>
<evidence type="ECO:0000256" key="2">
    <source>
        <dbReference type="ARBA" id="ARBA00005745"/>
    </source>
</evidence>
<dbReference type="InterPro" id="IPR042094">
    <property type="entry name" value="T2SS_GspF_sf"/>
</dbReference>
<comment type="similarity">
    <text evidence="2">Belongs to the GSP F family.</text>
</comment>
<organism evidence="10 11">
    <name type="scientific">Proteiniclasticum aestuarii</name>
    <dbReference type="NCBI Taxonomy" id="2817862"/>
    <lineage>
        <taxon>Bacteria</taxon>
        <taxon>Bacillati</taxon>
        <taxon>Bacillota</taxon>
        <taxon>Clostridia</taxon>
        <taxon>Eubacteriales</taxon>
        <taxon>Clostridiaceae</taxon>
        <taxon>Proteiniclasticum</taxon>
    </lineage>
</organism>
<name>A0A939H821_9CLOT</name>
<reference evidence="10" key="1">
    <citation type="submission" date="2021-03" db="EMBL/GenBank/DDBJ databases">
        <title>Proteiniclasticum marinus sp. nov., isolated from tidal flat sediment.</title>
        <authorList>
            <person name="Namirimu T."/>
            <person name="Yang J.-A."/>
            <person name="Yang S.-H."/>
            <person name="Kim Y.-J."/>
            <person name="Kwon K.K."/>
        </authorList>
    </citation>
    <scope>NUCLEOTIDE SEQUENCE</scope>
    <source>
        <strain evidence="10">SCR006</strain>
    </source>
</reference>
<keyword evidence="5 8" id="KW-0812">Transmembrane</keyword>
<dbReference type="RefSeq" id="WP_207600549.1">
    <property type="nucleotide sequence ID" value="NZ_JAFNJU010000011.1"/>
</dbReference>
<keyword evidence="11" id="KW-1185">Reference proteome</keyword>
<comment type="subcellular location">
    <subcellularLocation>
        <location evidence="1">Cell inner membrane</location>
        <topology evidence="1">Multi-pass membrane protein</topology>
    </subcellularLocation>
</comment>
<dbReference type="GO" id="GO:0015628">
    <property type="term" value="P:protein secretion by the type II secretion system"/>
    <property type="evidence" value="ECO:0007669"/>
    <property type="project" value="TreeGrafter"/>
</dbReference>
<dbReference type="PRINTS" id="PR00812">
    <property type="entry name" value="BCTERIALGSPF"/>
</dbReference>
<evidence type="ECO:0000256" key="7">
    <source>
        <dbReference type="ARBA" id="ARBA00023136"/>
    </source>
</evidence>
<feature type="domain" description="Type II secretion system protein GspF" evidence="9">
    <location>
        <begin position="268"/>
        <end position="389"/>
    </location>
</feature>
<dbReference type="PANTHER" id="PTHR30012">
    <property type="entry name" value="GENERAL SECRETION PATHWAY PROTEIN"/>
    <property type="match status" value="1"/>
</dbReference>
<dbReference type="Gene3D" id="1.20.81.30">
    <property type="entry name" value="Type II secretion system (T2SS), domain F"/>
    <property type="match status" value="2"/>
</dbReference>
<comment type="caution">
    <text evidence="10">The sequence shown here is derived from an EMBL/GenBank/DDBJ whole genome shotgun (WGS) entry which is preliminary data.</text>
</comment>
<evidence type="ECO:0000259" key="9">
    <source>
        <dbReference type="Pfam" id="PF00482"/>
    </source>
</evidence>
<feature type="transmembrane region" description="Helical" evidence="8">
    <location>
        <begin position="214"/>
        <end position="236"/>
    </location>
</feature>
<dbReference type="InterPro" id="IPR003004">
    <property type="entry name" value="GspF/PilC"/>
</dbReference>